<dbReference type="OrthoDB" id="1013073at2"/>
<protein>
    <submittedName>
        <fullName evidence="8">Response regulator transcription factor</fullName>
    </submittedName>
</protein>
<dbReference type="InterPro" id="IPR001789">
    <property type="entry name" value="Sig_transdc_resp-reg_receiver"/>
</dbReference>
<gene>
    <name evidence="8" type="ORF">FSB73_22135</name>
</gene>
<dbReference type="Gene3D" id="3.40.50.2300">
    <property type="match status" value="1"/>
</dbReference>
<sequence length="219" mass="24958">MSFNILIASKHFPIANGMDALARSILGIKAKIERAQNFIEVIHKIGTKEFNMLISDLTMEGMDSFTMIERALLLSPDLRILFISLNQSYIFAPRFMEAGAYGFIRTTEGEKEFKRAISQIYLGKRFVPQCLLDSSMGNNDKKNIQNPFNLLSKQEFSVLLLLLKGIGIKEIASMTDLKISTASTYRVRIYNKLDVNNLIELFNLARHYNITTINMDVDF</sequence>
<evidence type="ECO:0000256" key="1">
    <source>
        <dbReference type="ARBA" id="ARBA00023012"/>
    </source>
</evidence>
<dbReference type="InterPro" id="IPR016032">
    <property type="entry name" value="Sig_transdc_resp-reg_C-effctor"/>
</dbReference>
<dbReference type="Pfam" id="PF00196">
    <property type="entry name" value="GerE"/>
    <property type="match status" value="1"/>
</dbReference>
<dbReference type="GO" id="GO:0006355">
    <property type="term" value="P:regulation of DNA-templated transcription"/>
    <property type="evidence" value="ECO:0007669"/>
    <property type="project" value="InterPro"/>
</dbReference>
<evidence type="ECO:0000256" key="2">
    <source>
        <dbReference type="ARBA" id="ARBA00023015"/>
    </source>
</evidence>
<evidence type="ECO:0000256" key="5">
    <source>
        <dbReference type="PROSITE-ProRule" id="PRU00169"/>
    </source>
</evidence>
<keyword evidence="1" id="KW-0902">Two-component regulatory system</keyword>
<dbReference type="PROSITE" id="PS50043">
    <property type="entry name" value="HTH_LUXR_2"/>
    <property type="match status" value="1"/>
</dbReference>
<dbReference type="PANTHER" id="PTHR43214">
    <property type="entry name" value="TWO-COMPONENT RESPONSE REGULATOR"/>
    <property type="match status" value="1"/>
</dbReference>
<dbReference type="InterPro" id="IPR000792">
    <property type="entry name" value="Tscrpt_reg_LuxR_C"/>
</dbReference>
<evidence type="ECO:0000259" key="7">
    <source>
        <dbReference type="PROSITE" id="PS50110"/>
    </source>
</evidence>
<evidence type="ECO:0000256" key="3">
    <source>
        <dbReference type="ARBA" id="ARBA00023125"/>
    </source>
</evidence>
<name>A0A5B8VT76_9BACT</name>
<dbReference type="GO" id="GO:0000160">
    <property type="term" value="P:phosphorelay signal transduction system"/>
    <property type="evidence" value="ECO:0007669"/>
    <property type="project" value="UniProtKB-KW"/>
</dbReference>
<accession>A0A5B8VT76</accession>
<reference evidence="8 9" key="1">
    <citation type="journal article" date="2017" name="Int. J. Syst. Evol. Microbiol.">
        <title>Arachidicoccus ginsenosidivorans sp. nov., with ginsenoside-converting activity isolated from ginseng cultivating soil.</title>
        <authorList>
            <person name="Siddiqi M.Z."/>
            <person name="Aslam Z."/>
            <person name="Im W.T."/>
        </authorList>
    </citation>
    <scope>NUCLEOTIDE SEQUENCE [LARGE SCALE GENOMIC DNA]</scope>
    <source>
        <strain evidence="8 9">Gsoil 809</strain>
    </source>
</reference>
<dbReference type="SMART" id="SM00421">
    <property type="entry name" value="HTH_LUXR"/>
    <property type="match status" value="1"/>
</dbReference>
<dbReference type="PRINTS" id="PR00038">
    <property type="entry name" value="HTHLUXR"/>
</dbReference>
<keyword evidence="9" id="KW-1185">Reference proteome</keyword>
<dbReference type="PROSITE" id="PS50110">
    <property type="entry name" value="RESPONSE_REGULATORY"/>
    <property type="match status" value="1"/>
</dbReference>
<keyword evidence="4" id="KW-0804">Transcription</keyword>
<proteinExistence type="predicted"/>
<dbReference type="InterPro" id="IPR011006">
    <property type="entry name" value="CheY-like_superfamily"/>
</dbReference>
<feature type="modified residue" description="4-aspartylphosphate" evidence="5">
    <location>
        <position position="56"/>
    </location>
</feature>
<feature type="domain" description="HTH luxR-type" evidence="6">
    <location>
        <begin position="144"/>
        <end position="209"/>
    </location>
</feature>
<dbReference type="Pfam" id="PF00072">
    <property type="entry name" value="Response_reg"/>
    <property type="match status" value="1"/>
</dbReference>
<dbReference type="RefSeq" id="WP_146787400.1">
    <property type="nucleotide sequence ID" value="NZ_CP042434.1"/>
</dbReference>
<organism evidence="8 9">
    <name type="scientific">Arachidicoccus ginsenosidivorans</name>
    <dbReference type="NCBI Taxonomy" id="496057"/>
    <lineage>
        <taxon>Bacteria</taxon>
        <taxon>Pseudomonadati</taxon>
        <taxon>Bacteroidota</taxon>
        <taxon>Chitinophagia</taxon>
        <taxon>Chitinophagales</taxon>
        <taxon>Chitinophagaceae</taxon>
        <taxon>Arachidicoccus</taxon>
    </lineage>
</organism>
<dbReference type="SUPFAM" id="SSF46894">
    <property type="entry name" value="C-terminal effector domain of the bipartite response regulators"/>
    <property type="match status" value="1"/>
</dbReference>
<keyword evidence="2" id="KW-0805">Transcription regulation</keyword>
<dbReference type="KEGG" id="agi:FSB73_22135"/>
<dbReference type="Proteomes" id="UP000321291">
    <property type="component" value="Chromosome"/>
</dbReference>
<dbReference type="SUPFAM" id="SSF52172">
    <property type="entry name" value="CheY-like"/>
    <property type="match status" value="1"/>
</dbReference>
<evidence type="ECO:0000313" key="8">
    <source>
        <dbReference type="EMBL" id="QEC73966.1"/>
    </source>
</evidence>
<keyword evidence="5" id="KW-0597">Phosphoprotein</keyword>
<dbReference type="AlphaFoldDB" id="A0A5B8VT76"/>
<evidence type="ECO:0000313" key="9">
    <source>
        <dbReference type="Proteomes" id="UP000321291"/>
    </source>
</evidence>
<dbReference type="InterPro" id="IPR039420">
    <property type="entry name" value="WalR-like"/>
</dbReference>
<evidence type="ECO:0000259" key="6">
    <source>
        <dbReference type="PROSITE" id="PS50043"/>
    </source>
</evidence>
<feature type="domain" description="Response regulatory" evidence="7">
    <location>
        <begin position="4"/>
        <end position="121"/>
    </location>
</feature>
<keyword evidence="3" id="KW-0238">DNA-binding</keyword>
<evidence type="ECO:0000256" key="4">
    <source>
        <dbReference type="ARBA" id="ARBA00023163"/>
    </source>
</evidence>
<dbReference type="EMBL" id="CP042434">
    <property type="protein sequence ID" value="QEC73966.1"/>
    <property type="molecule type" value="Genomic_DNA"/>
</dbReference>
<dbReference type="PANTHER" id="PTHR43214:SF3">
    <property type="entry name" value="RESPONSE REGULATOR UVRY"/>
    <property type="match status" value="1"/>
</dbReference>
<dbReference type="GO" id="GO:0003677">
    <property type="term" value="F:DNA binding"/>
    <property type="evidence" value="ECO:0007669"/>
    <property type="project" value="UniProtKB-KW"/>
</dbReference>